<evidence type="ECO:0000313" key="2">
    <source>
        <dbReference type="EMBL" id="MBF6229199.1"/>
    </source>
</evidence>
<reference evidence="2 3" key="1">
    <citation type="submission" date="2020-10" db="EMBL/GenBank/DDBJ databases">
        <title>Identification of Nocardia species via Next-generation sequencing and recognition of intraspecies genetic diversity.</title>
        <authorList>
            <person name="Li P."/>
            <person name="Li P."/>
            <person name="Lu B."/>
        </authorList>
    </citation>
    <scope>NUCLEOTIDE SEQUENCE [LARGE SCALE GENOMIC DNA]</scope>
    <source>
        <strain evidence="2 3">N-11</strain>
    </source>
</reference>
<feature type="region of interest" description="Disordered" evidence="1">
    <location>
        <begin position="17"/>
        <end position="54"/>
    </location>
</feature>
<evidence type="ECO:0000313" key="3">
    <source>
        <dbReference type="Proteomes" id="UP000807309"/>
    </source>
</evidence>
<dbReference type="EMBL" id="JADLRE010000031">
    <property type="protein sequence ID" value="MBF6229199.1"/>
    <property type="molecule type" value="Genomic_DNA"/>
</dbReference>
<feature type="compositionally biased region" description="Basic and acidic residues" evidence="1">
    <location>
        <begin position="33"/>
        <end position="54"/>
    </location>
</feature>
<dbReference type="Proteomes" id="UP000807309">
    <property type="component" value="Unassembled WGS sequence"/>
</dbReference>
<protein>
    <recommendedName>
        <fullName evidence="4">Transposase</fullName>
    </recommendedName>
</protein>
<accession>A0ABS0CKV2</accession>
<sequence>MEWVDLDNNARLHSRLDYLTPPNTRAPTTLNNHHADRRWSEPEAGPDHETAAIR</sequence>
<dbReference type="RefSeq" id="WP_195036045.1">
    <property type="nucleotide sequence ID" value="NZ_JADLRE010000031.1"/>
</dbReference>
<comment type="caution">
    <text evidence="2">The sequence shown here is derived from an EMBL/GenBank/DDBJ whole genome shotgun (WGS) entry which is preliminary data.</text>
</comment>
<keyword evidence="3" id="KW-1185">Reference proteome</keyword>
<name>A0ABS0CKV2_9NOCA</name>
<organism evidence="2 3">
    <name type="scientific">Nocardia abscessus</name>
    <dbReference type="NCBI Taxonomy" id="120957"/>
    <lineage>
        <taxon>Bacteria</taxon>
        <taxon>Bacillati</taxon>
        <taxon>Actinomycetota</taxon>
        <taxon>Actinomycetes</taxon>
        <taxon>Mycobacteriales</taxon>
        <taxon>Nocardiaceae</taxon>
        <taxon>Nocardia</taxon>
    </lineage>
</organism>
<evidence type="ECO:0000256" key="1">
    <source>
        <dbReference type="SAM" id="MobiDB-lite"/>
    </source>
</evidence>
<proteinExistence type="predicted"/>
<evidence type="ECO:0008006" key="4">
    <source>
        <dbReference type="Google" id="ProtNLM"/>
    </source>
</evidence>
<gene>
    <name evidence="2" type="ORF">IU470_29425</name>
</gene>
<feature type="compositionally biased region" description="Polar residues" evidence="1">
    <location>
        <begin position="21"/>
        <end position="32"/>
    </location>
</feature>